<dbReference type="AlphaFoldDB" id="E8MDN3"/>
<name>E8MDN3_PHOS4</name>
<feature type="non-terminal residue" evidence="1">
    <location>
        <position position="1"/>
    </location>
</feature>
<comment type="caution">
    <text evidence="1">The sequence shown here is derived from an EMBL/GenBank/DDBJ whole genome shotgun (WGS) entry which is preliminary data.</text>
</comment>
<dbReference type="RefSeq" id="WP_008081772.1">
    <property type="nucleotide sequence ID" value="NZ_AEVT01000129.1"/>
</dbReference>
<evidence type="ECO:0000313" key="2">
    <source>
        <dbReference type="Proteomes" id="UP000006228"/>
    </source>
</evidence>
<gene>
    <name evidence="1" type="ORF">VISI1226_18286</name>
</gene>
<dbReference type="Proteomes" id="UP000006228">
    <property type="component" value="Unassembled WGS sequence"/>
</dbReference>
<proteinExistence type="predicted"/>
<organism evidence="1 2">
    <name type="scientific">Vibrio sinaloensis DSM 21326</name>
    <dbReference type="NCBI Taxonomy" id="945550"/>
    <lineage>
        <taxon>Bacteria</taxon>
        <taxon>Pseudomonadati</taxon>
        <taxon>Pseudomonadota</taxon>
        <taxon>Gammaproteobacteria</taxon>
        <taxon>Vibrionales</taxon>
        <taxon>Vibrionaceae</taxon>
        <taxon>Vibrio</taxon>
        <taxon>Vibrio oreintalis group</taxon>
    </lineage>
</organism>
<reference evidence="1 2" key="1">
    <citation type="journal article" date="2012" name="Int. J. Syst. Evol. Microbiol.">
        <title>Vibrio caribbeanicus sp. nov., isolated from the marine sponge Scleritoderma cyanea.</title>
        <authorList>
            <person name="Hoffmann M."/>
            <person name="Monday S.R."/>
            <person name="Allard M.W."/>
            <person name="Strain E.A."/>
            <person name="Whittaker P."/>
            <person name="Naum M."/>
            <person name="McCarthy P.J."/>
            <person name="Lopez J.V."/>
            <person name="Fischer M."/>
            <person name="Brown E.W."/>
        </authorList>
    </citation>
    <scope>NUCLEOTIDE SEQUENCE [LARGE SCALE GENOMIC DNA]</scope>
    <source>
        <strain evidence="2">DSMZ 21326</strain>
    </source>
</reference>
<evidence type="ECO:0000313" key="1">
    <source>
        <dbReference type="EMBL" id="EGA67876.1"/>
    </source>
</evidence>
<dbReference type="EMBL" id="AEVT01000129">
    <property type="protein sequence ID" value="EGA67876.1"/>
    <property type="molecule type" value="Genomic_DNA"/>
</dbReference>
<dbReference type="GeneID" id="95571788"/>
<sequence>WGGLALSAIVAIFALWLLAFGGSGEVIVGIALIFPASIGIGLSLRSNRYDKMVSSLVSNET</sequence>
<accession>E8MDN3</accession>
<protein>
    <submittedName>
        <fullName evidence="1">Uncharacterized protein</fullName>
    </submittedName>
</protein>